<evidence type="ECO:0000313" key="1">
    <source>
        <dbReference type="EMBL" id="KAI6090226.1"/>
    </source>
</evidence>
<accession>A0ACC0DBU2</accession>
<proteinExistence type="predicted"/>
<sequence>MDQLFTPVSQTYRKSSPNDELLKPSTPSKPAPEARVEFNGSSPEQALEALKSQPSYDTLLSILRYLQQGIRGKHAFDIRKPSPQSAQIIHVLATEIVPNYWTVLQDASTGQERGDVDVLVSCLRSLPGINALLAYLRALLKETRTDPKALKNSHVVFNLSFTLALLSKLLCADNDLRAIWNSIRSLENSTQIRPMRQEFVSLFTSGRIVSLSAEAEDICRQADQLKHDVWISNTKSYIDWLGRNVVEWARSEADEDDLKLCAELLARARRLGNSENLTSALFAGLLLGDGNAPKAFTKLLDLSPPLEQRKILDSVLKLLSDKYLHPVTQGDSDATSNAPILRAATGALKAVVGDDETRKSSLISWLTSGSGAGIGESCSIRRVAVAVFADDGDSMAAILEKSLSQFGDQLYIKHAPLLQQDAHAQVLLLSAGYVHRLVPIKLNMLLRSSSYLKAISNRISAPQNRARFLGMVVGEALSGLVHNKETKLNFKMDEMDTEEAKWYKSLIQICDKAGPLDPLRDSSITLKPANTHKPIRPSKTAAQRRGKPPAQSGFIIEEIEDDEEGEDDLVPYAKPDSDAEDSDDDPTLINRNKPKAPVYIRDLISCFRDMENYDRQKLALTTAPTLIRRKANYGTEVSSHAEELATLLVGLQDKYDLDNFDDLRLQGMLAIIVAQPKKMGQWFAKTFFDGDYSLSQRASVLIVLGLGGREIAGFEKSDYASTAQFASKMLPEKVEKHYITPSRGRLQSTSNLKPLPPNALDNLAQDLSQTFLAPIAAEAADATTGPDALKLSSFTSRLQSQSGRTSKGKVRPRTRAIPNTTASLIASSFFFPLTSRFQAAMHSASATMRGILFQPYLLTLYLKTLALLLHAAGPSTLALPQMTTEFWDLLLGVRGQCVGDLTITQAVLFGLVALLDVNEADMRGLCERHGREVVESVEWVSGVFGNIRGGDAGEKGGGEENEVKMLAAGVLIRLREAVDKYQALLMGEMIGFAQ</sequence>
<protein>
    <submittedName>
        <fullName evidence="1">Telomere length regulation protein-domain-containing protein</fullName>
    </submittedName>
</protein>
<reference evidence="1 2" key="1">
    <citation type="journal article" date="2022" name="New Phytol.">
        <title>Ecological generalism drives hyperdiversity of secondary metabolite gene clusters in xylarialean endophytes.</title>
        <authorList>
            <person name="Franco M.E.E."/>
            <person name="Wisecaver J.H."/>
            <person name="Arnold A.E."/>
            <person name="Ju Y.M."/>
            <person name="Slot J.C."/>
            <person name="Ahrendt S."/>
            <person name="Moore L.P."/>
            <person name="Eastman K.E."/>
            <person name="Scott K."/>
            <person name="Konkel Z."/>
            <person name="Mondo S.J."/>
            <person name="Kuo A."/>
            <person name="Hayes R.D."/>
            <person name="Haridas S."/>
            <person name="Andreopoulos B."/>
            <person name="Riley R."/>
            <person name="LaButti K."/>
            <person name="Pangilinan J."/>
            <person name="Lipzen A."/>
            <person name="Amirebrahimi M."/>
            <person name="Yan J."/>
            <person name="Adam C."/>
            <person name="Keymanesh K."/>
            <person name="Ng V."/>
            <person name="Louie K."/>
            <person name="Northen T."/>
            <person name="Drula E."/>
            <person name="Henrissat B."/>
            <person name="Hsieh H.M."/>
            <person name="Youens-Clark K."/>
            <person name="Lutzoni F."/>
            <person name="Miadlikowska J."/>
            <person name="Eastwood D.C."/>
            <person name="Hamelin R.C."/>
            <person name="Grigoriev I.V."/>
            <person name="U'Ren J.M."/>
        </authorList>
    </citation>
    <scope>NUCLEOTIDE SEQUENCE [LARGE SCALE GENOMIC DNA]</scope>
    <source>
        <strain evidence="1 2">ER1909</strain>
    </source>
</reference>
<dbReference type="Proteomes" id="UP001497680">
    <property type="component" value="Unassembled WGS sequence"/>
</dbReference>
<name>A0ACC0DBU2_9PEZI</name>
<evidence type="ECO:0000313" key="2">
    <source>
        <dbReference type="Proteomes" id="UP001497680"/>
    </source>
</evidence>
<organism evidence="1 2">
    <name type="scientific">Hypoxylon rubiginosum</name>
    <dbReference type="NCBI Taxonomy" id="110542"/>
    <lineage>
        <taxon>Eukaryota</taxon>
        <taxon>Fungi</taxon>
        <taxon>Dikarya</taxon>
        <taxon>Ascomycota</taxon>
        <taxon>Pezizomycotina</taxon>
        <taxon>Sordariomycetes</taxon>
        <taxon>Xylariomycetidae</taxon>
        <taxon>Xylariales</taxon>
        <taxon>Hypoxylaceae</taxon>
        <taxon>Hypoxylon</taxon>
    </lineage>
</organism>
<keyword evidence="2" id="KW-1185">Reference proteome</keyword>
<dbReference type="EMBL" id="MU394292">
    <property type="protein sequence ID" value="KAI6090226.1"/>
    <property type="molecule type" value="Genomic_DNA"/>
</dbReference>
<gene>
    <name evidence="1" type="ORF">F4821DRAFT_229967</name>
</gene>
<comment type="caution">
    <text evidence="1">The sequence shown here is derived from an EMBL/GenBank/DDBJ whole genome shotgun (WGS) entry which is preliminary data.</text>
</comment>